<dbReference type="PANTHER" id="PTHR14499">
    <property type="entry name" value="POTASSIUM CHANNEL TETRAMERIZATION DOMAIN-CONTAINING"/>
    <property type="match status" value="1"/>
</dbReference>
<gene>
    <name evidence="2" type="ORF">CTEN210_13623</name>
</gene>
<proteinExistence type="predicted"/>
<organism evidence="2 3">
    <name type="scientific">Chaetoceros tenuissimus</name>
    <dbReference type="NCBI Taxonomy" id="426638"/>
    <lineage>
        <taxon>Eukaryota</taxon>
        <taxon>Sar</taxon>
        <taxon>Stramenopiles</taxon>
        <taxon>Ochrophyta</taxon>
        <taxon>Bacillariophyta</taxon>
        <taxon>Coscinodiscophyceae</taxon>
        <taxon>Chaetocerotophycidae</taxon>
        <taxon>Chaetocerotales</taxon>
        <taxon>Chaetocerotaceae</taxon>
        <taxon>Chaetoceros</taxon>
    </lineage>
</organism>
<dbReference type="InterPro" id="IPR003131">
    <property type="entry name" value="T1-type_BTB"/>
</dbReference>
<evidence type="ECO:0000313" key="3">
    <source>
        <dbReference type="Proteomes" id="UP001054902"/>
    </source>
</evidence>
<dbReference type="InterPro" id="IPR011333">
    <property type="entry name" value="SKP1/BTB/POZ_sf"/>
</dbReference>
<dbReference type="Pfam" id="PF02214">
    <property type="entry name" value="BTB_2"/>
    <property type="match status" value="1"/>
</dbReference>
<dbReference type="Gene3D" id="3.30.710.10">
    <property type="entry name" value="Potassium Channel Kv1.1, Chain A"/>
    <property type="match status" value="1"/>
</dbReference>
<dbReference type="SUPFAM" id="SSF54695">
    <property type="entry name" value="POZ domain"/>
    <property type="match status" value="1"/>
</dbReference>
<name>A0AAD3D3C9_9STRA</name>
<dbReference type="AlphaFoldDB" id="A0AAD3D3C9"/>
<keyword evidence="3" id="KW-1185">Reference proteome</keyword>
<evidence type="ECO:0000259" key="1">
    <source>
        <dbReference type="Pfam" id="PF02214"/>
    </source>
</evidence>
<dbReference type="Proteomes" id="UP001054902">
    <property type="component" value="Unassembled WGS sequence"/>
</dbReference>
<dbReference type="EMBL" id="BLLK01000057">
    <property type="protein sequence ID" value="GFH57147.1"/>
    <property type="molecule type" value="Genomic_DNA"/>
</dbReference>
<dbReference type="GO" id="GO:0051260">
    <property type="term" value="P:protein homooligomerization"/>
    <property type="evidence" value="ECO:0007669"/>
    <property type="project" value="InterPro"/>
</dbReference>
<dbReference type="CDD" id="cd18316">
    <property type="entry name" value="BTB_POZ_KCTD-like"/>
    <property type="match status" value="1"/>
</dbReference>
<reference evidence="2 3" key="1">
    <citation type="journal article" date="2021" name="Sci. Rep.">
        <title>The genome of the diatom Chaetoceros tenuissimus carries an ancient integrated fragment of an extant virus.</title>
        <authorList>
            <person name="Hongo Y."/>
            <person name="Kimura K."/>
            <person name="Takaki Y."/>
            <person name="Yoshida Y."/>
            <person name="Baba S."/>
            <person name="Kobayashi G."/>
            <person name="Nagasaki K."/>
            <person name="Hano T."/>
            <person name="Tomaru Y."/>
        </authorList>
    </citation>
    <scope>NUCLEOTIDE SEQUENCE [LARGE SCALE GENOMIC DNA]</scope>
    <source>
        <strain evidence="2 3">NIES-3715</strain>
    </source>
</reference>
<sequence>MDWSTSTSRRYTAIYNHKFRICAMSTFSTPPTVQLDVGGTLYKVSLPLIMKFQNSKLAKIVSKKRNENIAGPIFIERNGHRFQYVLDYMRDGEEGLQCMDNDNIDLSCVYKELRYFGILTTPPNTRDFRSMSGYLKKLDTNKNANMKKYFASAITEDIFKTIVKYRINIAHVQPYEHVSESWQMRDVFVYISNGSWELKNELILMVNRNLLRFNLEIFSFNHHPTSGSYHHPTSNTFRFCVKKVS</sequence>
<dbReference type="PANTHER" id="PTHR14499:SF136">
    <property type="entry name" value="GH08630P"/>
    <property type="match status" value="1"/>
</dbReference>
<protein>
    <recommendedName>
        <fullName evidence="1">Potassium channel tetramerisation-type BTB domain-containing protein</fullName>
    </recommendedName>
</protein>
<feature type="domain" description="Potassium channel tetramerisation-type BTB" evidence="1">
    <location>
        <begin position="33"/>
        <end position="119"/>
    </location>
</feature>
<evidence type="ECO:0000313" key="2">
    <source>
        <dbReference type="EMBL" id="GFH57147.1"/>
    </source>
</evidence>
<comment type="caution">
    <text evidence="2">The sequence shown here is derived from an EMBL/GenBank/DDBJ whole genome shotgun (WGS) entry which is preliminary data.</text>
</comment>
<accession>A0AAD3D3C9</accession>